<dbReference type="AlphaFoldDB" id="A0A2P8FK33"/>
<organism evidence="1 2">
    <name type="scientific">Shimia abyssi</name>
    <dbReference type="NCBI Taxonomy" id="1662395"/>
    <lineage>
        <taxon>Bacteria</taxon>
        <taxon>Pseudomonadati</taxon>
        <taxon>Pseudomonadota</taxon>
        <taxon>Alphaproteobacteria</taxon>
        <taxon>Rhodobacterales</taxon>
        <taxon>Roseobacteraceae</taxon>
    </lineage>
</organism>
<reference evidence="1 2" key="1">
    <citation type="submission" date="2018-03" db="EMBL/GenBank/DDBJ databases">
        <title>Genomic Encyclopedia of Archaeal and Bacterial Type Strains, Phase II (KMG-II): from individual species to whole genera.</title>
        <authorList>
            <person name="Goeker M."/>
        </authorList>
    </citation>
    <scope>NUCLEOTIDE SEQUENCE [LARGE SCALE GENOMIC DNA]</scope>
    <source>
        <strain evidence="1 2">DSM 100673</strain>
    </source>
</reference>
<proteinExistence type="predicted"/>
<keyword evidence="2" id="KW-1185">Reference proteome</keyword>
<dbReference type="Proteomes" id="UP000240418">
    <property type="component" value="Unassembled WGS sequence"/>
</dbReference>
<comment type="caution">
    <text evidence="1">The sequence shown here is derived from an EMBL/GenBank/DDBJ whole genome shotgun (WGS) entry which is preliminary data.</text>
</comment>
<dbReference type="EMBL" id="PYGJ01000001">
    <property type="protein sequence ID" value="PSL22083.1"/>
    <property type="molecule type" value="Genomic_DNA"/>
</dbReference>
<protein>
    <submittedName>
        <fullName evidence="1">Uncharacterized protein</fullName>
    </submittedName>
</protein>
<evidence type="ECO:0000313" key="1">
    <source>
        <dbReference type="EMBL" id="PSL22083.1"/>
    </source>
</evidence>
<sequence>MYGYSFRQPNVVSPGTVHGTEPYVLGKGGGKNLPSFFFRVGVS</sequence>
<gene>
    <name evidence="1" type="ORF">CLV88_101508</name>
</gene>
<accession>A0A2P8FK33</accession>
<evidence type="ECO:0000313" key="2">
    <source>
        <dbReference type="Proteomes" id="UP000240418"/>
    </source>
</evidence>
<name>A0A2P8FK33_9RHOB</name>